<keyword evidence="4" id="KW-0342">GTP-binding</keyword>
<dbReference type="SUPFAM" id="SSF52540">
    <property type="entry name" value="P-loop containing nucleoside triphosphate hydrolases"/>
    <property type="match status" value="2"/>
</dbReference>
<dbReference type="PANTHER" id="PTHR10465">
    <property type="entry name" value="TRANSMEMBRANE GTPASE FZO1"/>
    <property type="match status" value="1"/>
</dbReference>
<dbReference type="CDD" id="cd09912">
    <property type="entry name" value="DLP_2"/>
    <property type="match status" value="2"/>
</dbReference>
<proteinExistence type="predicted"/>
<keyword evidence="9" id="KW-1185">Reference proteome</keyword>
<feature type="coiled-coil region" evidence="6">
    <location>
        <begin position="304"/>
        <end position="331"/>
    </location>
</feature>
<dbReference type="OrthoDB" id="5477114at2"/>
<accession>A0A364K7S0</accession>
<keyword evidence="5" id="KW-0472">Membrane</keyword>
<dbReference type="GO" id="GO:0005525">
    <property type="term" value="F:GTP binding"/>
    <property type="evidence" value="ECO:0007669"/>
    <property type="project" value="UniProtKB-KW"/>
</dbReference>
<evidence type="ECO:0000259" key="7">
    <source>
        <dbReference type="Pfam" id="PF00350"/>
    </source>
</evidence>
<reference evidence="8 9" key="2">
    <citation type="submission" date="2018-06" db="EMBL/GenBank/DDBJ databases">
        <authorList>
            <person name="Zhirakovskaya E."/>
        </authorList>
    </citation>
    <scope>NUCLEOTIDE SEQUENCE [LARGE SCALE GENOMIC DNA]</scope>
    <source>
        <strain evidence="8 9">FBKL4.011</strain>
    </source>
</reference>
<feature type="domain" description="Dynamin N-terminal" evidence="7">
    <location>
        <begin position="628"/>
        <end position="843"/>
    </location>
</feature>
<dbReference type="Pfam" id="PF00350">
    <property type="entry name" value="Dynamin_N"/>
    <property type="match status" value="2"/>
</dbReference>
<evidence type="ECO:0000256" key="4">
    <source>
        <dbReference type="ARBA" id="ARBA00023134"/>
    </source>
</evidence>
<keyword evidence="3" id="KW-0378">Hydrolase</keyword>
<comment type="subcellular location">
    <subcellularLocation>
        <location evidence="1">Membrane</location>
    </subcellularLocation>
</comment>
<comment type="caution">
    <text evidence="8">The sequence shown here is derived from an EMBL/GenBank/DDBJ whole genome shotgun (WGS) entry which is preliminary data.</text>
</comment>
<evidence type="ECO:0000256" key="1">
    <source>
        <dbReference type="ARBA" id="ARBA00004370"/>
    </source>
</evidence>
<dbReference type="RefSeq" id="WP_113657935.1">
    <property type="nucleotide sequence ID" value="NZ_KZ845664.1"/>
</dbReference>
<dbReference type="GO" id="GO:0003924">
    <property type="term" value="F:GTPase activity"/>
    <property type="evidence" value="ECO:0007669"/>
    <property type="project" value="InterPro"/>
</dbReference>
<dbReference type="Gene3D" id="3.40.50.300">
    <property type="entry name" value="P-loop containing nucleotide triphosphate hydrolases"/>
    <property type="match status" value="2"/>
</dbReference>
<keyword evidence="6" id="KW-0175">Coiled coil</keyword>
<keyword evidence="2" id="KW-0547">Nucleotide-binding</keyword>
<dbReference type="Proteomes" id="UP000251213">
    <property type="component" value="Unassembled WGS sequence"/>
</dbReference>
<feature type="domain" description="Dynamin N-terminal" evidence="7">
    <location>
        <begin position="46"/>
        <end position="199"/>
    </location>
</feature>
<reference evidence="8 9" key="1">
    <citation type="submission" date="2018-06" db="EMBL/GenBank/DDBJ databases">
        <title>Thermoflavimicrobium daqus sp. nov., a thermophilic microbe isolated from Moutai-flavour Daqu.</title>
        <authorList>
            <person name="Wang X."/>
            <person name="Zhou H."/>
        </authorList>
    </citation>
    <scope>NUCLEOTIDE SEQUENCE [LARGE SCALE GENOMIC DNA]</scope>
    <source>
        <strain evidence="8 9">FBKL4.011</strain>
    </source>
</reference>
<evidence type="ECO:0000313" key="9">
    <source>
        <dbReference type="Proteomes" id="UP000251213"/>
    </source>
</evidence>
<dbReference type="InterPro" id="IPR027417">
    <property type="entry name" value="P-loop_NTPase"/>
</dbReference>
<dbReference type="PANTHER" id="PTHR10465:SF0">
    <property type="entry name" value="SARCALUMENIN"/>
    <property type="match status" value="1"/>
</dbReference>
<gene>
    <name evidence="8" type="ORF">DL897_04450</name>
</gene>
<dbReference type="AlphaFoldDB" id="A0A364K7S0"/>
<dbReference type="GO" id="GO:0016020">
    <property type="term" value="C:membrane"/>
    <property type="evidence" value="ECO:0007669"/>
    <property type="project" value="UniProtKB-SubCell"/>
</dbReference>
<evidence type="ECO:0000256" key="6">
    <source>
        <dbReference type="SAM" id="Coils"/>
    </source>
</evidence>
<dbReference type="EMBL" id="QJKK01000002">
    <property type="protein sequence ID" value="RAL26250.1"/>
    <property type="molecule type" value="Genomic_DNA"/>
</dbReference>
<name>A0A364K7S0_9BACL</name>
<evidence type="ECO:0000256" key="2">
    <source>
        <dbReference type="ARBA" id="ARBA00022741"/>
    </source>
</evidence>
<evidence type="ECO:0000256" key="3">
    <source>
        <dbReference type="ARBA" id="ARBA00022801"/>
    </source>
</evidence>
<dbReference type="InterPro" id="IPR045063">
    <property type="entry name" value="Dynamin_N"/>
</dbReference>
<evidence type="ECO:0000313" key="8">
    <source>
        <dbReference type="EMBL" id="RAL26250.1"/>
    </source>
</evidence>
<sequence>MIESKQLEMVGRFGAIVLEMEKQGDEWHRQKILDLLRKVYQEEFVIAFCGHFSAGKSTILNELFGEDILPTSPIPTSANLVKIQSGEERVTLLLSSGSRHTYKGTYTKQELKELCKNGEEVIEVHVYKNSHLPEGVSFLDTPGIDSTDDAHRMATESALHLADVIFYMMDYNHVQSEENYLFIKKLTERNKRVYLIINQIDKHREEELPFSFYQQSVEESFQNWDIRTEGIFYTSLRDRNHPYNQLPLLKDVIQHLIEQRKEILSQSAIAEITYLIDEHLYFIEDQNASKIESLKEKLISHLSHEETIEQLRVLKEQQEHLQKKQQQIEIDYRKGMESILQNAYLMPYEVRELAEKYLESIQPEFKVGFLFTKSKTEQERERRKQLFYDRLRQTIETQLDTHMKQYIIQFMKSQEIHLEDLAAQVYQSLVPIDPELLERTLKVGAGLNGNYVLQYTEDLAHEVKKSYRQWGNERLKWIVEQMQSMFHSQLQQLTQQMAAFEQACQAQEQLSEMAKQRKHYQQELLAVLHGTKEIGKVPIESMLINEEKVPLSTDKWAVKPNESITSPINGEKINLNELKPPDFPAKINQLLDHVQMAEKVMDGVTGIQSIYKELCEKRKRVAEKQFTIALFGAFSAGKSSFANALIGDKVLPVSPNPTTATINKVCPPNQMYAHGQAVIYFKSPKRLFEDLQHVYQLFQKDIVTLDEGLEGISDLLKTSEPNARQKTSFSFLSAVKYGYQKQKDQLGRKKVISLADLDDYVANEATSCFVELVELYYDCHWTKQGITLVDTPGADSINARHTDVAFQYIRDADAILYVMYYNHAFSRADREFLIQLGRVKDTFSMDKMFFLMNAADLATSDEELEAVVKYLQEQLLQYGIRNPRLFPVSSLLAIQEKQGSHLKDQDSGIKTFEKAFTSFIMKDLLLVSLRQLIGDVRRGTQMLTHLIESAQQSNKTKQERQEKLNLEQTQIIEKIDKWNADSVVYALKKEVEELLYYVNQRVLLRYNDWFVEIYNPSTLRDDGGQIQQRLQNCTLELIDVLKHDLLQELRATSLRLEKWMHQKLQTQLEAMVSGCLQVNTELPLSSQFNPMFTTPVLTEPLTKLDMQLFKKALSRFKNAKSFFERNEKMLMRDEIKTILEGVMVDYFKQQVEMLFTYYEQEWNKNLIKIKEQIRTECHDYYQSLSSVLSESIDINQLDLIQKQLKQRLLQMEHTIESC</sequence>
<dbReference type="InterPro" id="IPR027094">
    <property type="entry name" value="Mitofusin_fam"/>
</dbReference>
<organism evidence="8 9">
    <name type="scientific">Thermoflavimicrobium daqui</name>
    <dbReference type="NCBI Taxonomy" id="2137476"/>
    <lineage>
        <taxon>Bacteria</taxon>
        <taxon>Bacillati</taxon>
        <taxon>Bacillota</taxon>
        <taxon>Bacilli</taxon>
        <taxon>Bacillales</taxon>
        <taxon>Thermoactinomycetaceae</taxon>
        <taxon>Thermoflavimicrobium</taxon>
    </lineage>
</organism>
<evidence type="ECO:0000256" key="5">
    <source>
        <dbReference type="ARBA" id="ARBA00023136"/>
    </source>
</evidence>
<protein>
    <submittedName>
        <fullName evidence="8">GTPase</fullName>
    </submittedName>
</protein>